<feature type="non-terminal residue" evidence="1">
    <location>
        <position position="1"/>
    </location>
</feature>
<dbReference type="Gene3D" id="1.10.10.60">
    <property type="entry name" value="Homeodomain-like"/>
    <property type="match status" value="1"/>
</dbReference>
<organism evidence="1">
    <name type="scientific">marine sediment metagenome</name>
    <dbReference type="NCBI Taxonomy" id="412755"/>
    <lineage>
        <taxon>unclassified sequences</taxon>
        <taxon>metagenomes</taxon>
        <taxon>ecological metagenomes</taxon>
    </lineage>
</organism>
<protein>
    <submittedName>
        <fullName evidence="1">Uncharacterized protein</fullName>
    </submittedName>
</protein>
<proteinExistence type="predicted"/>
<dbReference type="EMBL" id="BARV01025517">
    <property type="protein sequence ID" value="GAI45019.1"/>
    <property type="molecule type" value="Genomic_DNA"/>
</dbReference>
<dbReference type="AlphaFoldDB" id="X1QP29"/>
<accession>X1QP29</accession>
<evidence type="ECO:0000313" key="1">
    <source>
        <dbReference type="EMBL" id="GAI45019.1"/>
    </source>
</evidence>
<name>X1QP29_9ZZZZ</name>
<sequence length="144" mass="15967">RVNTALQVIEHMNNGMTVVAACKEVGIPRSTFYDVVKKNPEAVTEYQEIVEANARHQLGLILFHKTEILQKVIDDGLSEVTPPRERLAIYKALNELELGLSDTLRIESQAAADAHEFLRQGPVTSQKVSRLTATQTSVIIESEA</sequence>
<gene>
    <name evidence="1" type="ORF">S06H3_41414</name>
</gene>
<reference evidence="1" key="1">
    <citation type="journal article" date="2014" name="Front. Microbiol.">
        <title>High frequency of phylogenetically diverse reductive dehalogenase-homologous genes in deep subseafloor sedimentary metagenomes.</title>
        <authorList>
            <person name="Kawai M."/>
            <person name="Futagami T."/>
            <person name="Toyoda A."/>
            <person name="Takaki Y."/>
            <person name="Nishi S."/>
            <person name="Hori S."/>
            <person name="Arai W."/>
            <person name="Tsubouchi T."/>
            <person name="Morono Y."/>
            <person name="Uchiyama I."/>
            <person name="Ito T."/>
            <person name="Fujiyama A."/>
            <person name="Inagaki F."/>
            <person name="Takami H."/>
        </authorList>
    </citation>
    <scope>NUCLEOTIDE SEQUENCE</scope>
    <source>
        <strain evidence="1">Expedition CK06-06</strain>
    </source>
</reference>
<comment type="caution">
    <text evidence="1">The sequence shown here is derived from an EMBL/GenBank/DDBJ whole genome shotgun (WGS) entry which is preliminary data.</text>
</comment>